<dbReference type="AlphaFoldDB" id="A0A8D8GWC6"/>
<accession>A0A8D8GWC6</accession>
<organism evidence="1">
    <name type="scientific">Culex pipiens</name>
    <name type="common">House mosquito</name>
    <dbReference type="NCBI Taxonomy" id="7175"/>
    <lineage>
        <taxon>Eukaryota</taxon>
        <taxon>Metazoa</taxon>
        <taxon>Ecdysozoa</taxon>
        <taxon>Arthropoda</taxon>
        <taxon>Hexapoda</taxon>
        <taxon>Insecta</taxon>
        <taxon>Pterygota</taxon>
        <taxon>Neoptera</taxon>
        <taxon>Endopterygota</taxon>
        <taxon>Diptera</taxon>
        <taxon>Nematocera</taxon>
        <taxon>Culicoidea</taxon>
        <taxon>Culicidae</taxon>
        <taxon>Culicinae</taxon>
        <taxon>Culicini</taxon>
        <taxon>Culex</taxon>
        <taxon>Culex</taxon>
    </lineage>
</organism>
<sequence>MRTVFIAVLFTVQIVSVAFGANILCLFGVASPSHHIWNRAIVDALAAKGHNLTVVSPDVEKNTVENVHYIELEETYPELYSGPHNVDLMEMANENVFKSVISFYRDFVLTECQGEKRLEVTFKFNDL</sequence>
<reference evidence="1" key="1">
    <citation type="submission" date="2021-05" db="EMBL/GenBank/DDBJ databases">
        <authorList>
            <person name="Alioto T."/>
            <person name="Alioto T."/>
            <person name="Gomez Garrido J."/>
        </authorList>
    </citation>
    <scope>NUCLEOTIDE SEQUENCE</scope>
</reference>
<protein>
    <submittedName>
        <fullName evidence="1">(northern house mosquito) hypothetical protein</fullName>
    </submittedName>
</protein>
<proteinExistence type="predicted"/>
<name>A0A8D8GWC6_CULPI</name>
<dbReference type="EMBL" id="HBUE01183229">
    <property type="protein sequence ID" value="CAG6521489.1"/>
    <property type="molecule type" value="Transcribed_RNA"/>
</dbReference>
<dbReference type="EMBL" id="HBUE01288895">
    <property type="protein sequence ID" value="CAG6573087.1"/>
    <property type="molecule type" value="Transcribed_RNA"/>
</dbReference>
<dbReference type="SUPFAM" id="SSF53756">
    <property type="entry name" value="UDP-Glycosyltransferase/glycogen phosphorylase"/>
    <property type="match status" value="1"/>
</dbReference>
<dbReference type="EMBL" id="HBUE01137748">
    <property type="protein sequence ID" value="CAG6499353.1"/>
    <property type="molecule type" value="Transcribed_RNA"/>
</dbReference>
<evidence type="ECO:0000313" key="1">
    <source>
        <dbReference type="EMBL" id="CAG6521489.1"/>
    </source>
</evidence>